<sequence>MSAEMVDSMGDRSAGDAVLDLDEKTVKSVHEAACLIGPFGVFRGFYGGSASDRDTSSPAPQSFADSPHASSVDALPDYGGGHLLGDHIGEIGLEPWTVHDHHIPIEPSFLPGSYDAFGVDALMSLSQPWMHGEGSGGFSQMMAMDGSMSSLDHMFPQTPSRTSDMAFQESHAANTFEHEEEHHYGDQDCSAPCLPTHAASLLRYYKSMDSSSSVKASYAHCSQKAPSTSTAQQHRMMTLAMASASESDEPSQSKYNEILMAILATAMVSVLYHGSRAVKIFLLDAERLIRLRGLALPRSFNLRVLHHVYTHLRVIAESTDVATIADPSPSLPAPSSSSSSSSSPSQTQNQTQTQTQAELAQATTEMAVSLRKFRLAEHSLGAELDVSREKPAEVGYADIHLDVSGRWPATMYPDIYGVPESLMTLLSQTISFANDKSKLERVARRDAAVSAALARHVKTLEQHIWSWTLDAENASSDPGGPEPEPGRSRDVARRDGMLAEHPVIRSLALAMHQALIVYFYRRVYNMSAMVIQDAVRKTLDFVEPCLEEVADDYDFATSVGWASFIAACEATTADLQDQGRKILEVIDIHGIIYGADRPSVLAESANVSQVIAYSVAGIVVSIVVNAFVQLVLPRKNEPPKVFHWIPYVGNAISYGTDPVSFFVKYRAKYGDVFTFTLFGRKITCYLGIEGNDFILNGKLQDVNAEEIYGPFTTPVFGSDVIYDCPNSKLMEQKKFVKFGLTQKALEAHVPLIEREVLDYIGSAPAWKGDSGVVDISGAMSEITLFTAARSLQGKEVREKLTAEFAQLYHDLDGGFTPLNFLFPWLPLPRNRRRDAAHAKMRAVYESIIADRRKDGIDSAEYDMISNLMSSEYRNGTPVPDKEIAHMMITMLMGGQHSSSSAGSWIMLRLAAHPDVAEELYREQMRNLARGGGGRADLGPLRYSDLDGLPLLRNVVKETLRLHGSIHSIMRKVKNPLRIPGTPYVVGTDKVLLASPMVTAISGEFFSDAGSWNPHRWDAVREGEEEDEEKATGETVDYGYGVVSKGTRSPYIPFGAGRHRCIGEKFAYLNLGVIVGTIVRDFKLETVDGRRGVVPPTDHSSMFARPPQPSFIRWTRRE</sequence>
<comment type="caution">
    <text evidence="15">The sequence shown here is derived from an EMBL/GenBank/DDBJ whole genome shotgun (WGS) entry which is preliminary data.</text>
</comment>
<reference evidence="16" key="2">
    <citation type="journal article" date="2019" name="Mol. Plant Microbe Interact.">
        <title>Genome sequence resources for four phytopathogenic fungi from the Colletotrichum orbiculare species complex.</title>
        <authorList>
            <person name="Gan P."/>
            <person name="Tsushima A."/>
            <person name="Narusaka M."/>
            <person name="Narusaka Y."/>
            <person name="Takano Y."/>
            <person name="Kubo Y."/>
            <person name="Shirasu K."/>
        </authorList>
    </citation>
    <scope>GENOME REANNOTATION</scope>
    <source>
        <strain evidence="16">104-T / ATCC 96160 / CBS 514.97 / LARS 414 / MAFF 240422</strain>
    </source>
</reference>
<dbReference type="GO" id="GO:0008398">
    <property type="term" value="F:sterol 14-demethylase activity"/>
    <property type="evidence" value="ECO:0007669"/>
    <property type="project" value="UniProtKB-ARBA"/>
</dbReference>
<dbReference type="InterPro" id="IPR050529">
    <property type="entry name" value="CYP450_sterol_14alpha_dmase"/>
</dbReference>
<name>A0A484GA20_COLOR</name>
<evidence type="ECO:0000256" key="14">
    <source>
        <dbReference type="SAM" id="MobiDB-lite"/>
    </source>
</evidence>
<evidence type="ECO:0000256" key="12">
    <source>
        <dbReference type="ARBA" id="ARBA00029435"/>
    </source>
</evidence>
<dbReference type="EMBL" id="AMCV02000001">
    <property type="protein sequence ID" value="TDZ26770.1"/>
    <property type="molecule type" value="Genomic_DNA"/>
</dbReference>
<organism evidence="15 16">
    <name type="scientific">Colletotrichum orbiculare (strain 104-T / ATCC 96160 / CBS 514.97 / LARS 414 / MAFF 240422)</name>
    <name type="common">Cucumber anthracnose fungus</name>
    <name type="synonym">Colletotrichum lagenarium</name>
    <dbReference type="NCBI Taxonomy" id="1213857"/>
    <lineage>
        <taxon>Eukaryota</taxon>
        <taxon>Fungi</taxon>
        <taxon>Dikarya</taxon>
        <taxon>Ascomycota</taxon>
        <taxon>Pezizomycotina</taxon>
        <taxon>Sordariomycetes</taxon>
        <taxon>Hypocreomycetidae</taxon>
        <taxon>Glomerellales</taxon>
        <taxon>Glomerellaceae</taxon>
        <taxon>Colletotrichum</taxon>
        <taxon>Colletotrichum orbiculare species complex</taxon>
    </lineage>
</organism>
<dbReference type="Gene3D" id="1.10.630.10">
    <property type="entry name" value="Cytochrome P450"/>
    <property type="match status" value="1"/>
</dbReference>
<evidence type="ECO:0000256" key="2">
    <source>
        <dbReference type="ARBA" id="ARBA00004389"/>
    </source>
</evidence>
<dbReference type="Pfam" id="PF00067">
    <property type="entry name" value="p450"/>
    <property type="match status" value="1"/>
</dbReference>
<evidence type="ECO:0000313" key="15">
    <source>
        <dbReference type="EMBL" id="TDZ26770.1"/>
    </source>
</evidence>
<dbReference type="STRING" id="1213857.A0A484GA20"/>
<dbReference type="Proteomes" id="UP000014480">
    <property type="component" value="Unassembled WGS sequence"/>
</dbReference>
<dbReference type="PROSITE" id="PS00086">
    <property type="entry name" value="CYTOCHROME_P450"/>
    <property type="match status" value="1"/>
</dbReference>
<dbReference type="CDD" id="cd11042">
    <property type="entry name" value="CYP51-like"/>
    <property type="match status" value="1"/>
</dbReference>
<evidence type="ECO:0000256" key="9">
    <source>
        <dbReference type="ARBA" id="ARBA00023033"/>
    </source>
</evidence>
<dbReference type="InterPro" id="IPR036396">
    <property type="entry name" value="Cyt_P450_sf"/>
</dbReference>
<evidence type="ECO:0000256" key="1">
    <source>
        <dbReference type="ARBA" id="ARBA00001971"/>
    </source>
</evidence>
<evidence type="ECO:0000256" key="5">
    <source>
        <dbReference type="ARBA" id="ARBA00022723"/>
    </source>
</evidence>
<comment type="subcellular location">
    <subcellularLocation>
        <location evidence="2">Endoplasmic reticulum membrane</location>
        <topology evidence="2">Single-pass membrane protein</topology>
    </subcellularLocation>
</comment>
<dbReference type="InterPro" id="IPR017972">
    <property type="entry name" value="Cyt_P450_CS"/>
</dbReference>
<protein>
    <submittedName>
        <fullName evidence="15">Eburicol 14-alpha-demethylase</fullName>
    </submittedName>
</protein>
<dbReference type="InterPro" id="IPR021858">
    <property type="entry name" value="Fun_TF"/>
</dbReference>
<dbReference type="InterPro" id="IPR001128">
    <property type="entry name" value="Cyt_P450"/>
</dbReference>
<evidence type="ECO:0000256" key="11">
    <source>
        <dbReference type="ARBA" id="ARBA00023242"/>
    </source>
</evidence>
<dbReference type="GO" id="GO:0008168">
    <property type="term" value="F:methyltransferase activity"/>
    <property type="evidence" value="ECO:0007669"/>
    <property type="project" value="UniProtKB-KW"/>
</dbReference>
<keyword evidence="7" id="KW-0560">Oxidoreductase</keyword>
<dbReference type="PANTHER" id="PTHR24304">
    <property type="entry name" value="CYTOCHROME P450 FAMILY 7"/>
    <property type="match status" value="1"/>
</dbReference>
<evidence type="ECO:0000256" key="6">
    <source>
        <dbReference type="ARBA" id="ARBA00022824"/>
    </source>
</evidence>
<keyword evidence="9" id="KW-0503">Monooxygenase</keyword>
<comment type="pathway">
    <text evidence="12">Steroid metabolism; ergosterol biosynthesis.</text>
</comment>
<feature type="compositionally biased region" description="Low complexity" evidence="14">
    <location>
        <begin position="333"/>
        <end position="361"/>
    </location>
</feature>
<dbReference type="GO" id="GO:0020037">
    <property type="term" value="F:heme binding"/>
    <property type="evidence" value="ECO:0007669"/>
    <property type="project" value="InterPro"/>
</dbReference>
<dbReference type="OrthoDB" id="3477330at2759"/>
<keyword evidence="16" id="KW-1185">Reference proteome</keyword>
<keyword evidence="8 13" id="KW-0408">Iron</keyword>
<comment type="cofactor">
    <cofactor evidence="1 13">
        <name>heme</name>
        <dbReference type="ChEBI" id="CHEBI:30413"/>
    </cofactor>
</comment>
<comment type="similarity">
    <text evidence="3">Belongs to the cytochrome P450 family.</text>
</comment>
<feature type="binding site" description="axial binding residue" evidence="13">
    <location>
        <position position="1060"/>
    </location>
    <ligand>
        <name>heme</name>
        <dbReference type="ChEBI" id="CHEBI:30413"/>
    </ligand>
    <ligandPart>
        <name>Fe</name>
        <dbReference type="ChEBI" id="CHEBI:18248"/>
    </ligandPart>
</feature>
<evidence type="ECO:0000256" key="3">
    <source>
        <dbReference type="ARBA" id="ARBA00010617"/>
    </source>
</evidence>
<feature type="region of interest" description="Disordered" evidence="14">
    <location>
        <begin position="51"/>
        <end position="71"/>
    </location>
</feature>
<evidence type="ECO:0000313" key="16">
    <source>
        <dbReference type="Proteomes" id="UP000014480"/>
    </source>
</evidence>
<evidence type="ECO:0000256" key="7">
    <source>
        <dbReference type="ARBA" id="ARBA00023002"/>
    </source>
</evidence>
<dbReference type="FunFam" id="1.10.630.10:FF:000033">
    <property type="entry name" value="14-alpha sterol demethylase"/>
    <property type="match status" value="1"/>
</dbReference>
<feature type="region of interest" description="Disordered" evidence="14">
    <location>
        <begin position="471"/>
        <end position="490"/>
    </location>
</feature>
<reference evidence="16" key="1">
    <citation type="journal article" date="2013" name="New Phytol.">
        <title>Comparative genomic and transcriptomic analyses reveal the hemibiotrophic stage shift of Colletotrichum fungi.</title>
        <authorList>
            <person name="Gan P."/>
            <person name="Ikeda K."/>
            <person name="Irieda H."/>
            <person name="Narusaka M."/>
            <person name="O'Connell R.J."/>
            <person name="Narusaka Y."/>
            <person name="Takano Y."/>
            <person name="Kubo Y."/>
            <person name="Shirasu K."/>
        </authorList>
    </citation>
    <scope>NUCLEOTIDE SEQUENCE [LARGE SCALE GENOMIC DNA]</scope>
    <source>
        <strain evidence="16">104-T / ATCC 96160 / CBS 514.97 / LARS 414 / MAFF 240422</strain>
    </source>
</reference>
<dbReference type="PANTHER" id="PTHR24304:SF2">
    <property type="entry name" value="24-HYDROXYCHOLESTEROL 7-ALPHA-HYDROXYLASE"/>
    <property type="match status" value="1"/>
</dbReference>
<evidence type="ECO:0000256" key="10">
    <source>
        <dbReference type="ARBA" id="ARBA00023136"/>
    </source>
</evidence>
<dbReference type="PRINTS" id="PR00385">
    <property type="entry name" value="P450"/>
</dbReference>
<keyword evidence="4 13" id="KW-0349">Heme</keyword>
<keyword evidence="5 13" id="KW-0479">Metal-binding</keyword>
<gene>
    <name evidence="15" type="ORF">Cob_v000058</name>
</gene>
<dbReference type="PRINTS" id="PR00465">
    <property type="entry name" value="EP450IV"/>
</dbReference>
<dbReference type="Pfam" id="PF11951">
    <property type="entry name" value="Fungal_trans_2"/>
    <property type="match status" value="1"/>
</dbReference>
<keyword evidence="10" id="KW-0472">Membrane</keyword>
<keyword evidence="6" id="KW-0256">Endoplasmic reticulum</keyword>
<keyword evidence="11" id="KW-0539">Nucleus</keyword>
<accession>A0A484GA20</accession>
<dbReference type="InterPro" id="IPR002403">
    <property type="entry name" value="Cyt_P450_E_grp-IV"/>
</dbReference>
<dbReference type="AlphaFoldDB" id="A0A484GA20"/>
<dbReference type="GO" id="GO:0032259">
    <property type="term" value="P:methylation"/>
    <property type="evidence" value="ECO:0007669"/>
    <property type="project" value="UniProtKB-KW"/>
</dbReference>
<proteinExistence type="inferred from homology"/>
<dbReference type="SUPFAM" id="SSF48264">
    <property type="entry name" value="Cytochrome P450"/>
    <property type="match status" value="1"/>
</dbReference>
<evidence type="ECO:0000256" key="13">
    <source>
        <dbReference type="PIRSR" id="PIRSR602403-1"/>
    </source>
</evidence>
<feature type="region of interest" description="Disordered" evidence="14">
    <location>
        <begin position="325"/>
        <end position="361"/>
    </location>
</feature>
<dbReference type="GO" id="GO:0005789">
    <property type="term" value="C:endoplasmic reticulum membrane"/>
    <property type="evidence" value="ECO:0007669"/>
    <property type="project" value="UniProtKB-SubCell"/>
</dbReference>
<evidence type="ECO:0000256" key="4">
    <source>
        <dbReference type="ARBA" id="ARBA00022617"/>
    </source>
</evidence>
<evidence type="ECO:0000256" key="8">
    <source>
        <dbReference type="ARBA" id="ARBA00023004"/>
    </source>
</evidence>
<dbReference type="GO" id="GO:0005506">
    <property type="term" value="F:iron ion binding"/>
    <property type="evidence" value="ECO:0007669"/>
    <property type="project" value="InterPro"/>
</dbReference>